<dbReference type="PANTHER" id="PTHR23426:SF65">
    <property type="entry name" value="FERREDOXIN-2, MITOCHONDRIAL"/>
    <property type="match status" value="1"/>
</dbReference>
<dbReference type="SUPFAM" id="SSF54292">
    <property type="entry name" value="2Fe-2S ferredoxin-like"/>
    <property type="match status" value="1"/>
</dbReference>
<accession>A0ABV2A6V2</accession>
<dbReference type="InterPro" id="IPR012675">
    <property type="entry name" value="Beta-grasp_dom_sf"/>
</dbReference>
<comment type="caution">
    <text evidence="8">The sequence shown here is derived from an EMBL/GenBank/DDBJ whole genome shotgun (WGS) entry which is preliminary data.</text>
</comment>
<keyword evidence="9" id="KW-1185">Reference proteome</keyword>
<dbReference type="CDD" id="cd00207">
    <property type="entry name" value="fer2"/>
    <property type="match status" value="1"/>
</dbReference>
<name>A0ABV2A6V2_9GAMM</name>
<sequence>MAVVRVIGRDGGTQNLNVAGGGQLMDALRDANTGVQGTCGGMMSCGTCHVYVDPAWADRLPPKSEDEAAMLEAIGELVELRPTSRLSCQIAVDDGIDGLCVEIAPSF</sequence>
<keyword evidence="3" id="KW-0479">Metal-binding</keyword>
<evidence type="ECO:0000256" key="1">
    <source>
        <dbReference type="ARBA" id="ARBA00010914"/>
    </source>
</evidence>
<evidence type="ECO:0000259" key="7">
    <source>
        <dbReference type="PROSITE" id="PS51085"/>
    </source>
</evidence>
<gene>
    <name evidence="8" type="ORF">ABSH63_02480</name>
</gene>
<evidence type="ECO:0000256" key="2">
    <source>
        <dbReference type="ARBA" id="ARBA00022714"/>
    </source>
</evidence>
<dbReference type="EMBL" id="JBEPIJ010000002">
    <property type="protein sequence ID" value="MES0872884.1"/>
    <property type="molecule type" value="Genomic_DNA"/>
</dbReference>
<evidence type="ECO:0000313" key="8">
    <source>
        <dbReference type="EMBL" id="MES0872884.1"/>
    </source>
</evidence>
<dbReference type="InterPro" id="IPR036010">
    <property type="entry name" value="2Fe-2S_ferredoxin-like_sf"/>
</dbReference>
<dbReference type="PANTHER" id="PTHR23426">
    <property type="entry name" value="FERREDOXIN/ADRENODOXIN"/>
    <property type="match status" value="1"/>
</dbReference>
<dbReference type="RefSeq" id="WP_352887150.1">
    <property type="nucleotide sequence ID" value="NZ_JBEPIJ010000002.1"/>
</dbReference>
<comment type="similarity">
    <text evidence="1">Belongs to the adrenodoxin/putidaredoxin family.</text>
</comment>
<protein>
    <submittedName>
        <fullName evidence="8">2Fe-2S iron-sulfur cluster-binding protein</fullName>
    </submittedName>
</protein>
<dbReference type="Pfam" id="PF00111">
    <property type="entry name" value="Fer2"/>
    <property type="match status" value="1"/>
</dbReference>
<keyword evidence="5" id="KW-0411">Iron-sulfur</keyword>
<comment type="cofactor">
    <cofactor evidence="6">
        <name>[2Fe-2S] cluster</name>
        <dbReference type="ChEBI" id="CHEBI:190135"/>
    </cofactor>
</comment>
<evidence type="ECO:0000313" key="9">
    <source>
        <dbReference type="Proteomes" id="UP001465331"/>
    </source>
</evidence>
<proteinExistence type="inferred from homology"/>
<evidence type="ECO:0000256" key="5">
    <source>
        <dbReference type="ARBA" id="ARBA00023014"/>
    </source>
</evidence>
<reference evidence="8 9" key="1">
    <citation type="submission" date="2024-06" db="EMBL/GenBank/DDBJ databases">
        <authorList>
            <person name="Li Z."/>
            <person name="Jiang Y."/>
        </authorList>
    </citation>
    <scope>NUCLEOTIDE SEQUENCE [LARGE SCALE GENOMIC DNA]</scope>
    <source>
        <strain evidence="8 9">HSW-8</strain>
    </source>
</reference>
<evidence type="ECO:0000256" key="3">
    <source>
        <dbReference type="ARBA" id="ARBA00022723"/>
    </source>
</evidence>
<keyword evidence="4" id="KW-0408">Iron</keyword>
<feature type="domain" description="2Fe-2S ferredoxin-type" evidence="7">
    <location>
        <begin position="2"/>
        <end position="107"/>
    </location>
</feature>
<dbReference type="Proteomes" id="UP001465331">
    <property type="component" value="Unassembled WGS sequence"/>
</dbReference>
<organism evidence="8 9">
    <name type="scientific">Sinimarinibacterium thermocellulolyticum</name>
    <dbReference type="NCBI Taxonomy" id="3170016"/>
    <lineage>
        <taxon>Bacteria</taxon>
        <taxon>Pseudomonadati</taxon>
        <taxon>Pseudomonadota</taxon>
        <taxon>Gammaproteobacteria</taxon>
        <taxon>Nevskiales</taxon>
        <taxon>Nevskiaceae</taxon>
        <taxon>Sinimarinibacterium</taxon>
    </lineage>
</organism>
<keyword evidence="2" id="KW-0001">2Fe-2S</keyword>
<dbReference type="PROSITE" id="PS51085">
    <property type="entry name" value="2FE2S_FER_2"/>
    <property type="match status" value="1"/>
</dbReference>
<evidence type="ECO:0000256" key="6">
    <source>
        <dbReference type="ARBA" id="ARBA00034078"/>
    </source>
</evidence>
<dbReference type="Gene3D" id="3.10.20.30">
    <property type="match status" value="1"/>
</dbReference>
<dbReference type="InterPro" id="IPR001041">
    <property type="entry name" value="2Fe-2S_ferredoxin-type"/>
</dbReference>
<dbReference type="InterPro" id="IPR001055">
    <property type="entry name" value="Adrenodoxin-like"/>
</dbReference>
<evidence type="ECO:0000256" key="4">
    <source>
        <dbReference type="ARBA" id="ARBA00023004"/>
    </source>
</evidence>